<feature type="compositionally biased region" description="Basic and acidic residues" evidence="1">
    <location>
        <begin position="1"/>
        <end position="12"/>
    </location>
</feature>
<feature type="region of interest" description="Disordered" evidence="1">
    <location>
        <begin position="86"/>
        <end position="113"/>
    </location>
</feature>
<protein>
    <recommendedName>
        <fullName evidence="3">Embryo sac development arrest 6</fullName>
    </recommendedName>
</protein>
<name>A0A7C9D967_OPUST</name>
<dbReference type="PANTHER" id="PTHR34657">
    <property type="entry name" value="EMBRYO SAC DEVELOPMENT ARREST 6"/>
    <property type="match status" value="1"/>
</dbReference>
<organism evidence="2">
    <name type="scientific">Opuntia streptacantha</name>
    <name type="common">Prickly pear cactus</name>
    <name type="synonym">Opuntia cardona</name>
    <dbReference type="NCBI Taxonomy" id="393608"/>
    <lineage>
        <taxon>Eukaryota</taxon>
        <taxon>Viridiplantae</taxon>
        <taxon>Streptophyta</taxon>
        <taxon>Embryophyta</taxon>
        <taxon>Tracheophyta</taxon>
        <taxon>Spermatophyta</taxon>
        <taxon>Magnoliopsida</taxon>
        <taxon>eudicotyledons</taxon>
        <taxon>Gunneridae</taxon>
        <taxon>Pentapetalae</taxon>
        <taxon>Caryophyllales</taxon>
        <taxon>Cactineae</taxon>
        <taxon>Cactaceae</taxon>
        <taxon>Opuntioideae</taxon>
        <taxon>Opuntia</taxon>
    </lineage>
</organism>
<dbReference type="PANTHER" id="PTHR34657:SF4">
    <property type="entry name" value="EMBRYO SAC DEVELOPMENT ARREST 6"/>
    <property type="match status" value="1"/>
</dbReference>
<feature type="region of interest" description="Disordered" evidence="1">
    <location>
        <begin position="1"/>
        <end position="52"/>
    </location>
</feature>
<reference evidence="2" key="1">
    <citation type="journal article" date="2013" name="J. Plant Res.">
        <title>Effect of fungi and light on seed germination of three Opuntia species from semiarid lands of central Mexico.</title>
        <authorList>
            <person name="Delgado-Sanchez P."/>
            <person name="Jimenez-Bremont J.F."/>
            <person name="Guerrero-Gonzalez Mde L."/>
            <person name="Flores J."/>
        </authorList>
    </citation>
    <scope>NUCLEOTIDE SEQUENCE</scope>
    <source>
        <tissue evidence="2">Cladode</tissue>
    </source>
</reference>
<evidence type="ECO:0008006" key="3">
    <source>
        <dbReference type="Google" id="ProtNLM"/>
    </source>
</evidence>
<evidence type="ECO:0000256" key="1">
    <source>
        <dbReference type="SAM" id="MobiDB-lite"/>
    </source>
</evidence>
<evidence type="ECO:0000313" key="2">
    <source>
        <dbReference type="EMBL" id="MBA4636722.1"/>
    </source>
</evidence>
<proteinExistence type="predicted"/>
<feature type="compositionally biased region" description="Pro residues" evidence="1">
    <location>
        <begin position="41"/>
        <end position="52"/>
    </location>
</feature>
<reference evidence="2" key="2">
    <citation type="submission" date="2020-07" db="EMBL/GenBank/DDBJ databases">
        <authorList>
            <person name="Vera ALvarez R."/>
            <person name="Arias-Moreno D.M."/>
            <person name="Jimenez-Jacinto V."/>
            <person name="Jimenez-Bremont J.F."/>
            <person name="Swaminathan K."/>
            <person name="Moose S.P."/>
            <person name="Guerrero-Gonzalez M.L."/>
            <person name="Marino-Ramirez L."/>
            <person name="Landsman D."/>
            <person name="Rodriguez-Kessler M."/>
            <person name="Delgado-Sanchez P."/>
        </authorList>
    </citation>
    <scope>NUCLEOTIDE SEQUENCE</scope>
    <source>
        <tissue evidence="2">Cladode</tissue>
    </source>
</reference>
<sequence length="144" mass="15948">MIHTSRKDREDSPFYNIKGSFGKPQQLKQPPSTNHNTTPSSSPPVEPACPPPVQSNRILAGYMAYEFLTRGTLFGQRFDPARAEAVPLAAAEPKRKPCQTGPEPKRPKVEPNRSYTEVAQLLMGDGAHIPGIVNPTQLSRWIQM</sequence>
<dbReference type="EMBL" id="GISG01101603">
    <property type="protein sequence ID" value="MBA4636722.1"/>
    <property type="molecule type" value="Transcribed_RNA"/>
</dbReference>
<accession>A0A7C9D967</accession>
<feature type="compositionally biased region" description="Low complexity" evidence="1">
    <location>
        <begin position="30"/>
        <end position="40"/>
    </location>
</feature>
<dbReference type="AlphaFoldDB" id="A0A7C9D967"/>